<evidence type="ECO:0000313" key="1">
    <source>
        <dbReference type="EMBL" id="SMG47628.1"/>
    </source>
</evidence>
<protein>
    <submittedName>
        <fullName evidence="1">Uncharacterized protein</fullName>
    </submittedName>
</protein>
<evidence type="ECO:0000313" key="2">
    <source>
        <dbReference type="Proteomes" id="UP000193566"/>
    </source>
</evidence>
<organism evidence="1 2">
    <name type="scientific">Rhodococcus rhodochrous J3</name>
    <dbReference type="NCBI Taxonomy" id="903528"/>
    <lineage>
        <taxon>Bacteria</taxon>
        <taxon>Bacillati</taxon>
        <taxon>Actinomycetota</taxon>
        <taxon>Actinomycetes</taxon>
        <taxon>Mycobacteriales</taxon>
        <taxon>Nocardiaceae</taxon>
        <taxon>Rhodococcus</taxon>
    </lineage>
</organism>
<accession>A0ABY1MDC4</accession>
<sequence>MRVLSDICRKRTRTLRTSNSYRPEGMRTYRLGCGTSHSTWGLTPA</sequence>
<comment type="caution">
    <text evidence="1">The sequence shown here is derived from an EMBL/GenBank/DDBJ whole genome shotgun (WGS) entry which is preliminary data.</text>
</comment>
<dbReference type="Proteomes" id="UP000193566">
    <property type="component" value="Unassembled WGS sequence"/>
</dbReference>
<proteinExistence type="predicted"/>
<keyword evidence="2" id="KW-1185">Reference proteome</keyword>
<dbReference type="EMBL" id="FXAV01000009">
    <property type="protein sequence ID" value="SMG47628.1"/>
    <property type="molecule type" value="Genomic_DNA"/>
</dbReference>
<gene>
    <name evidence="1" type="ORF">SAMN02745947_03430</name>
</gene>
<reference evidence="1 2" key="1">
    <citation type="submission" date="2017-04" db="EMBL/GenBank/DDBJ databases">
        <authorList>
            <person name="Varghese N."/>
            <person name="Submissions S."/>
        </authorList>
    </citation>
    <scope>NUCLEOTIDE SEQUENCE [LARGE SCALE GENOMIC DNA]</scope>
    <source>
        <strain evidence="1 2">J3</strain>
    </source>
</reference>
<name>A0ABY1MDC4_RHORH</name>